<dbReference type="KEGG" id="acm:AciX9_0771"/>
<dbReference type="Proteomes" id="UP000000343">
    <property type="component" value="Chromosome"/>
</dbReference>
<protein>
    <submittedName>
        <fullName evidence="2">Uncharacterized protein</fullName>
    </submittedName>
</protein>
<dbReference type="EMBL" id="CP002480">
    <property type="protein sequence ID" value="ADW67840.1"/>
    <property type="molecule type" value="Genomic_DNA"/>
</dbReference>
<gene>
    <name evidence="2" type="ordered locus">AciX9_0771</name>
</gene>
<evidence type="ECO:0000256" key="1">
    <source>
        <dbReference type="SAM" id="MobiDB-lite"/>
    </source>
</evidence>
<evidence type="ECO:0000313" key="3">
    <source>
        <dbReference type="Proteomes" id="UP000000343"/>
    </source>
</evidence>
<name>E8X0H6_GRATM</name>
<dbReference type="HOGENOM" id="CLU_3310495_0_0_0"/>
<keyword evidence="3" id="KW-1185">Reference proteome</keyword>
<dbReference type="PaxDb" id="1198114-AciX9_0771"/>
<proteinExistence type="predicted"/>
<feature type="region of interest" description="Disordered" evidence="1">
    <location>
        <begin position="11"/>
        <end position="39"/>
    </location>
</feature>
<evidence type="ECO:0000313" key="2">
    <source>
        <dbReference type="EMBL" id="ADW67840.1"/>
    </source>
</evidence>
<organism evidence="3">
    <name type="scientific">Granulicella tundricola (strain ATCC BAA-1859 / DSM 23138 / MP5ACTX9)</name>
    <dbReference type="NCBI Taxonomy" id="1198114"/>
    <lineage>
        <taxon>Bacteria</taxon>
        <taxon>Pseudomonadati</taxon>
        <taxon>Acidobacteriota</taxon>
        <taxon>Terriglobia</taxon>
        <taxon>Terriglobales</taxon>
        <taxon>Acidobacteriaceae</taxon>
        <taxon>Granulicella</taxon>
    </lineage>
</organism>
<accession>E8X0H6</accession>
<dbReference type="AlphaFoldDB" id="E8X0H6"/>
<sequence length="39" mass="3749">MGSGCALAARQTAGGCNGNDPGLKPTFFVGSGRGPEGPL</sequence>
<reference evidence="3" key="1">
    <citation type="submission" date="2011-01" db="EMBL/GenBank/DDBJ databases">
        <title>Complete sequence of chromosome of Acidobacterium sp. MP5ACTX9.</title>
        <authorList>
            <consortium name="US DOE Joint Genome Institute"/>
            <person name="Lucas S."/>
            <person name="Copeland A."/>
            <person name="Lapidus A."/>
            <person name="Cheng J.-F."/>
            <person name="Goodwin L."/>
            <person name="Pitluck S."/>
            <person name="Teshima H."/>
            <person name="Detter J.C."/>
            <person name="Han C."/>
            <person name="Tapia R."/>
            <person name="Land M."/>
            <person name="Hauser L."/>
            <person name="Kyrpides N."/>
            <person name="Ivanova N."/>
            <person name="Ovchinnikova G."/>
            <person name="Pagani I."/>
            <person name="Rawat S.R."/>
            <person name="Mannisto M."/>
            <person name="Haggblom M.M."/>
            <person name="Woyke T."/>
        </authorList>
    </citation>
    <scope>NUCLEOTIDE SEQUENCE [LARGE SCALE GENOMIC DNA]</scope>
    <source>
        <strain evidence="3">MP5ACTX9</strain>
    </source>
</reference>